<evidence type="ECO:0000256" key="1">
    <source>
        <dbReference type="ARBA" id="ARBA00025733"/>
    </source>
</evidence>
<dbReference type="CDD" id="cd06465">
    <property type="entry name" value="p23_hB-ind1_like"/>
    <property type="match status" value="1"/>
</dbReference>
<proteinExistence type="inferred from homology"/>
<comment type="caution">
    <text evidence="3">The sequence shown here is derived from an EMBL/GenBank/DDBJ whole genome shotgun (WGS) entry which is preliminary data.</text>
</comment>
<dbReference type="GO" id="GO:0006457">
    <property type="term" value="P:protein folding"/>
    <property type="evidence" value="ECO:0007669"/>
    <property type="project" value="TreeGrafter"/>
</dbReference>
<dbReference type="InterPro" id="IPR008978">
    <property type="entry name" value="HSP20-like_chaperone"/>
</dbReference>
<dbReference type="InterPro" id="IPR045250">
    <property type="entry name" value="p23-like"/>
</dbReference>
<dbReference type="OrthoDB" id="1564555at2759"/>
<dbReference type="AlphaFoldDB" id="A0A1R2C5U7"/>
<dbReference type="Proteomes" id="UP000187209">
    <property type="component" value="Unassembled WGS sequence"/>
</dbReference>
<dbReference type="GO" id="GO:0005829">
    <property type="term" value="C:cytosol"/>
    <property type="evidence" value="ECO:0007669"/>
    <property type="project" value="TreeGrafter"/>
</dbReference>
<comment type="similarity">
    <text evidence="1">Belongs to the p23/wos2 family.</text>
</comment>
<reference evidence="3 4" key="1">
    <citation type="submission" date="2016-11" db="EMBL/GenBank/DDBJ databases">
        <title>The macronuclear genome of Stentor coeruleus: a giant cell with tiny introns.</title>
        <authorList>
            <person name="Slabodnick M."/>
            <person name="Ruby J.G."/>
            <person name="Reiff S.B."/>
            <person name="Swart E.C."/>
            <person name="Gosai S."/>
            <person name="Prabakaran S."/>
            <person name="Witkowska E."/>
            <person name="Larue G.E."/>
            <person name="Fisher S."/>
            <person name="Freeman R.M."/>
            <person name="Gunawardena J."/>
            <person name="Chu W."/>
            <person name="Stover N.A."/>
            <person name="Gregory B.D."/>
            <person name="Nowacki M."/>
            <person name="Derisi J."/>
            <person name="Roy S.W."/>
            <person name="Marshall W.F."/>
            <person name="Sood P."/>
        </authorList>
    </citation>
    <scope>NUCLEOTIDE SEQUENCE [LARGE SCALE GENOMIC DNA]</scope>
    <source>
        <strain evidence="3">WM001</strain>
    </source>
</reference>
<evidence type="ECO:0000313" key="4">
    <source>
        <dbReference type="Proteomes" id="UP000187209"/>
    </source>
</evidence>
<gene>
    <name evidence="3" type="ORF">SteCoe_14544</name>
</gene>
<protein>
    <recommendedName>
        <fullName evidence="2">CS domain-containing protein</fullName>
    </recommendedName>
</protein>
<dbReference type="Gene3D" id="2.60.40.790">
    <property type="match status" value="1"/>
</dbReference>
<evidence type="ECO:0000313" key="3">
    <source>
        <dbReference type="EMBL" id="OMJ84386.1"/>
    </source>
</evidence>
<dbReference type="GO" id="GO:0051879">
    <property type="term" value="F:Hsp90 protein binding"/>
    <property type="evidence" value="ECO:0007669"/>
    <property type="project" value="InterPro"/>
</dbReference>
<dbReference type="GO" id="GO:0051087">
    <property type="term" value="F:protein-folding chaperone binding"/>
    <property type="evidence" value="ECO:0007669"/>
    <property type="project" value="TreeGrafter"/>
</dbReference>
<dbReference type="SUPFAM" id="SSF49764">
    <property type="entry name" value="HSP20-like chaperones"/>
    <property type="match status" value="1"/>
</dbReference>
<evidence type="ECO:0000259" key="2">
    <source>
        <dbReference type="PROSITE" id="PS51203"/>
    </source>
</evidence>
<dbReference type="GO" id="GO:0005634">
    <property type="term" value="C:nucleus"/>
    <property type="evidence" value="ECO:0007669"/>
    <property type="project" value="TreeGrafter"/>
</dbReference>
<dbReference type="PANTHER" id="PTHR22932:SF1">
    <property type="entry name" value="CO-CHAPERONE PROTEIN DAF-41"/>
    <property type="match status" value="1"/>
</dbReference>
<name>A0A1R2C5U7_9CILI</name>
<sequence>METNIVPVKWAQHKKIIVLIIEAKNIGIESIKFDLNSQGQLKFWGTDKVNGKMSSLFIDLYDEVVVEESKWKATDYCIEISISKKNKDTKFWPRLTRCNKKFSFISVDWTRWTDEDEACNIKNKNFDPEMFEEFSYDKLEDDQNERGEIEKKYCARIYNEIDKGDLDY</sequence>
<dbReference type="PROSITE" id="PS51203">
    <property type="entry name" value="CS"/>
    <property type="match status" value="1"/>
</dbReference>
<feature type="domain" description="CS" evidence="2">
    <location>
        <begin position="3"/>
        <end position="96"/>
    </location>
</feature>
<dbReference type="Pfam" id="PF04969">
    <property type="entry name" value="CS"/>
    <property type="match status" value="1"/>
</dbReference>
<keyword evidence="4" id="KW-1185">Reference proteome</keyword>
<dbReference type="GO" id="GO:0051131">
    <property type="term" value="P:chaperone-mediated protein complex assembly"/>
    <property type="evidence" value="ECO:0007669"/>
    <property type="project" value="TreeGrafter"/>
</dbReference>
<accession>A0A1R2C5U7</accession>
<organism evidence="3 4">
    <name type="scientific">Stentor coeruleus</name>
    <dbReference type="NCBI Taxonomy" id="5963"/>
    <lineage>
        <taxon>Eukaryota</taxon>
        <taxon>Sar</taxon>
        <taxon>Alveolata</taxon>
        <taxon>Ciliophora</taxon>
        <taxon>Postciliodesmatophora</taxon>
        <taxon>Heterotrichea</taxon>
        <taxon>Heterotrichida</taxon>
        <taxon>Stentoridae</taxon>
        <taxon>Stentor</taxon>
    </lineage>
</organism>
<dbReference type="PANTHER" id="PTHR22932">
    <property type="entry name" value="TELOMERASE-BINDING PROTEIN P23 HSP90 CO-CHAPERONE"/>
    <property type="match status" value="1"/>
</dbReference>
<dbReference type="InterPro" id="IPR007052">
    <property type="entry name" value="CS_dom"/>
</dbReference>
<dbReference type="EMBL" id="MPUH01000271">
    <property type="protein sequence ID" value="OMJ84386.1"/>
    <property type="molecule type" value="Genomic_DNA"/>
</dbReference>